<keyword evidence="3" id="KW-1185">Reference proteome</keyword>
<organism evidence="2 3">
    <name type="scientific">Agromyces bauzanensis</name>
    <dbReference type="NCBI Taxonomy" id="1308924"/>
    <lineage>
        <taxon>Bacteria</taxon>
        <taxon>Bacillati</taxon>
        <taxon>Actinomycetota</taxon>
        <taxon>Actinomycetes</taxon>
        <taxon>Micrococcales</taxon>
        <taxon>Microbacteriaceae</taxon>
        <taxon>Agromyces</taxon>
    </lineage>
</organism>
<keyword evidence="1" id="KW-1133">Transmembrane helix</keyword>
<gene>
    <name evidence="2" type="ORF">GCM10011372_23900</name>
</gene>
<reference evidence="2" key="2">
    <citation type="submission" date="2020-09" db="EMBL/GenBank/DDBJ databases">
        <authorList>
            <person name="Sun Q."/>
            <person name="Zhou Y."/>
        </authorList>
    </citation>
    <scope>NUCLEOTIDE SEQUENCE</scope>
    <source>
        <strain evidence="2">CGMCC 1.8984</strain>
    </source>
</reference>
<keyword evidence="1" id="KW-0472">Membrane</keyword>
<proteinExistence type="predicted"/>
<keyword evidence="1" id="KW-0812">Transmembrane</keyword>
<dbReference type="Proteomes" id="UP000636956">
    <property type="component" value="Unassembled WGS sequence"/>
</dbReference>
<evidence type="ECO:0000313" key="3">
    <source>
        <dbReference type="Proteomes" id="UP000636956"/>
    </source>
</evidence>
<feature type="transmembrane region" description="Helical" evidence="1">
    <location>
        <begin position="96"/>
        <end position="118"/>
    </location>
</feature>
<dbReference type="RefSeq" id="WP_188743662.1">
    <property type="nucleotide sequence ID" value="NZ_BAABFW010000023.1"/>
</dbReference>
<reference evidence="2" key="1">
    <citation type="journal article" date="2014" name="Int. J. Syst. Evol. Microbiol.">
        <title>Complete genome sequence of Corynebacterium casei LMG S-19264T (=DSM 44701T), isolated from a smear-ripened cheese.</title>
        <authorList>
            <consortium name="US DOE Joint Genome Institute (JGI-PGF)"/>
            <person name="Walter F."/>
            <person name="Albersmeier A."/>
            <person name="Kalinowski J."/>
            <person name="Ruckert C."/>
        </authorList>
    </citation>
    <scope>NUCLEOTIDE SEQUENCE</scope>
    <source>
        <strain evidence="2">CGMCC 1.8984</strain>
    </source>
</reference>
<dbReference type="EMBL" id="BMMD01000013">
    <property type="protein sequence ID" value="GGJ84802.1"/>
    <property type="molecule type" value="Genomic_DNA"/>
</dbReference>
<name>A0A917PMY9_9MICO</name>
<dbReference type="AlphaFoldDB" id="A0A917PMY9"/>
<comment type="caution">
    <text evidence="2">The sequence shown here is derived from an EMBL/GenBank/DDBJ whole genome shotgun (WGS) entry which is preliminary data.</text>
</comment>
<sequence>MGLPMRMPTAIAWVVVALMVAWAPLFHVICIAPAESASATHVMADGTVMTAAVSTDDADHGGHGGHAAGVVDQIATVAAAQDAPTSAGPATALLDAAGVIGVVVVFAGMAALTIAVFVRRCRVLPSRGDPPRRRSTAPPRRSIRDRLLTDVDLHRLGILRT</sequence>
<evidence type="ECO:0000313" key="2">
    <source>
        <dbReference type="EMBL" id="GGJ84802.1"/>
    </source>
</evidence>
<accession>A0A917PMY9</accession>
<evidence type="ECO:0000256" key="1">
    <source>
        <dbReference type="SAM" id="Phobius"/>
    </source>
</evidence>
<protein>
    <submittedName>
        <fullName evidence="2">Uncharacterized protein</fullName>
    </submittedName>
</protein>